<evidence type="ECO:0000313" key="1">
    <source>
        <dbReference type="EMBL" id="KAK3769308.1"/>
    </source>
</evidence>
<protein>
    <submittedName>
        <fullName evidence="1">Uncharacterized protein</fullName>
    </submittedName>
</protein>
<dbReference type="Proteomes" id="UP001283361">
    <property type="component" value="Unassembled WGS sequence"/>
</dbReference>
<evidence type="ECO:0000313" key="2">
    <source>
        <dbReference type="Proteomes" id="UP001283361"/>
    </source>
</evidence>
<keyword evidence="2" id="KW-1185">Reference proteome</keyword>
<sequence>MNGRFSFWTQRGLALLSESFMPESSSLGNSFWKGASVLVRVSLRAHSTPRVDMRRG</sequence>
<dbReference type="EMBL" id="JAWDGP010003945">
    <property type="protein sequence ID" value="KAK3769308.1"/>
    <property type="molecule type" value="Genomic_DNA"/>
</dbReference>
<dbReference type="AlphaFoldDB" id="A0AAE0ZHB7"/>
<gene>
    <name evidence="1" type="ORF">RRG08_011980</name>
</gene>
<comment type="caution">
    <text evidence="1">The sequence shown here is derived from an EMBL/GenBank/DDBJ whole genome shotgun (WGS) entry which is preliminary data.</text>
</comment>
<proteinExistence type="predicted"/>
<accession>A0AAE0ZHB7</accession>
<reference evidence="1" key="1">
    <citation type="journal article" date="2023" name="G3 (Bethesda)">
        <title>A reference genome for the long-term kleptoplast-retaining sea slug Elysia crispata morphotype clarki.</title>
        <authorList>
            <person name="Eastman K.E."/>
            <person name="Pendleton A.L."/>
            <person name="Shaikh M.A."/>
            <person name="Suttiyut T."/>
            <person name="Ogas R."/>
            <person name="Tomko P."/>
            <person name="Gavelis G."/>
            <person name="Widhalm J.R."/>
            <person name="Wisecaver J.H."/>
        </authorList>
    </citation>
    <scope>NUCLEOTIDE SEQUENCE</scope>
    <source>
        <strain evidence="1">ECLA1</strain>
    </source>
</reference>
<organism evidence="1 2">
    <name type="scientific">Elysia crispata</name>
    <name type="common">lettuce slug</name>
    <dbReference type="NCBI Taxonomy" id="231223"/>
    <lineage>
        <taxon>Eukaryota</taxon>
        <taxon>Metazoa</taxon>
        <taxon>Spiralia</taxon>
        <taxon>Lophotrochozoa</taxon>
        <taxon>Mollusca</taxon>
        <taxon>Gastropoda</taxon>
        <taxon>Heterobranchia</taxon>
        <taxon>Euthyneura</taxon>
        <taxon>Panpulmonata</taxon>
        <taxon>Sacoglossa</taxon>
        <taxon>Placobranchoidea</taxon>
        <taxon>Plakobranchidae</taxon>
        <taxon>Elysia</taxon>
    </lineage>
</organism>
<name>A0AAE0ZHB7_9GAST</name>